<comment type="caution">
    <text evidence="2">The sequence shown here is derived from an EMBL/GenBank/DDBJ whole genome shotgun (WGS) entry which is preliminary data.</text>
</comment>
<feature type="signal peptide" evidence="1">
    <location>
        <begin position="1"/>
        <end position="21"/>
    </location>
</feature>
<gene>
    <name evidence="2" type="ORF">GM655_02445</name>
</gene>
<reference evidence="2 3" key="1">
    <citation type="submission" date="2019-11" db="EMBL/GenBank/DDBJ databases">
        <title>Type strains purchased from KCTC, JCM and DSMZ.</title>
        <authorList>
            <person name="Lu H."/>
        </authorList>
    </citation>
    <scope>NUCLEOTIDE SEQUENCE [LARGE SCALE GENOMIC DNA]</scope>
    <source>
        <strain evidence="2 3">DSM 103461</strain>
    </source>
</reference>
<feature type="chain" id="PRO_5045145587" evidence="1">
    <location>
        <begin position="22"/>
        <end position="409"/>
    </location>
</feature>
<proteinExistence type="predicted"/>
<sequence length="409" mass="45815">MKRPLFLALAATLLCSPHVRAATEENPAPDPQALYRDALQSIAEGRQNDAADTLQRVIDQEPLHAGAWLDLALIQCGLGHTAEAERLFTIIEQRFAPPDGIMQLITDARQHGCNSWTAQSQYSLSVGRGIDQNVNQGSRANYGTLMGAETQFDLAPEFRPKHDQFSVVSADYMRDLSANGSFGYAQFQSRRNDHLHQYDSDSLFAGAEMPWRWRNWSVKANAMVGVITLGGQYYQRQFQTQLRLGPPQILPYSVQFNLLGSLTRVEYMTLDNFDATTGELRAQLSRRGESSIVSANFGILDDRADSARPGGNRHGLAASAQWRQRLPRGITTELGYSWQSWHSASPYAPGVIDVVRRQYNHSLRAAISYPLSKQTALLLEARAVHNQENVPIFQYNGRLLQLSWQWQGP</sequence>
<dbReference type="Gene3D" id="1.25.40.10">
    <property type="entry name" value="Tetratricopeptide repeat domain"/>
    <property type="match status" value="1"/>
</dbReference>
<accession>A0ABW9SIQ9</accession>
<dbReference type="Proteomes" id="UP000735592">
    <property type="component" value="Unassembled WGS sequence"/>
</dbReference>
<evidence type="ECO:0000256" key="1">
    <source>
        <dbReference type="SAM" id="SignalP"/>
    </source>
</evidence>
<organism evidence="2 3">
    <name type="scientific">Pseudoduganella danionis</name>
    <dbReference type="NCBI Taxonomy" id="1890295"/>
    <lineage>
        <taxon>Bacteria</taxon>
        <taxon>Pseudomonadati</taxon>
        <taxon>Pseudomonadota</taxon>
        <taxon>Betaproteobacteria</taxon>
        <taxon>Burkholderiales</taxon>
        <taxon>Oxalobacteraceae</taxon>
        <taxon>Telluria group</taxon>
        <taxon>Pseudoduganella</taxon>
    </lineage>
</organism>
<dbReference type="RefSeq" id="WP_155433029.1">
    <property type="nucleotide sequence ID" value="NZ_JBHLXK010000001.1"/>
</dbReference>
<dbReference type="EMBL" id="WNKW01000001">
    <property type="protein sequence ID" value="MTW31680.1"/>
    <property type="molecule type" value="Genomic_DNA"/>
</dbReference>
<evidence type="ECO:0000313" key="2">
    <source>
        <dbReference type="EMBL" id="MTW31680.1"/>
    </source>
</evidence>
<protein>
    <submittedName>
        <fullName evidence="2">Tetratricopeptide repeat protein</fullName>
    </submittedName>
</protein>
<keyword evidence="1" id="KW-0732">Signal</keyword>
<dbReference type="InterPro" id="IPR011990">
    <property type="entry name" value="TPR-like_helical_dom_sf"/>
</dbReference>
<name>A0ABW9SIQ9_9BURK</name>
<dbReference type="SUPFAM" id="SSF48452">
    <property type="entry name" value="TPR-like"/>
    <property type="match status" value="1"/>
</dbReference>
<keyword evidence="3" id="KW-1185">Reference proteome</keyword>
<evidence type="ECO:0000313" key="3">
    <source>
        <dbReference type="Proteomes" id="UP000735592"/>
    </source>
</evidence>